<organism evidence="9 10">
    <name type="scientific">Vibrio mytili</name>
    <dbReference type="NCBI Taxonomy" id="50718"/>
    <lineage>
        <taxon>Bacteria</taxon>
        <taxon>Pseudomonadati</taxon>
        <taxon>Pseudomonadota</taxon>
        <taxon>Gammaproteobacteria</taxon>
        <taxon>Vibrionales</taxon>
        <taxon>Vibrionaceae</taxon>
        <taxon>Vibrio</taxon>
    </lineage>
</organism>
<dbReference type="AlphaFoldDB" id="A0A0C3I810"/>
<keyword evidence="3" id="KW-0813">Transport</keyword>
<dbReference type="STRING" id="50718.SU60_12605"/>
<feature type="transmembrane region" description="Helical" evidence="8">
    <location>
        <begin position="249"/>
        <end position="273"/>
    </location>
</feature>
<feature type="transmembrane region" description="Helical" evidence="8">
    <location>
        <begin position="41"/>
        <end position="59"/>
    </location>
</feature>
<evidence type="ECO:0000256" key="8">
    <source>
        <dbReference type="SAM" id="Phobius"/>
    </source>
</evidence>
<dbReference type="GO" id="GO:0005886">
    <property type="term" value="C:plasma membrane"/>
    <property type="evidence" value="ECO:0007669"/>
    <property type="project" value="UniProtKB-SubCell"/>
</dbReference>
<feature type="transmembrane region" description="Helical" evidence="8">
    <location>
        <begin position="285"/>
        <end position="302"/>
    </location>
</feature>
<protein>
    <submittedName>
        <fullName evidence="9">Hipothetical membrane protein</fullName>
    </submittedName>
</protein>
<keyword evidence="5 8" id="KW-0812">Transmembrane</keyword>
<evidence type="ECO:0000256" key="2">
    <source>
        <dbReference type="ARBA" id="ARBA00009773"/>
    </source>
</evidence>
<dbReference type="Pfam" id="PF01594">
    <property type="entry name" value="AI-2E_transport"/>
    <property type="match status" value="1"/>
</dbReference>
<evidence type="ECO:0000256" key="4">
    <source>
        <dbReference type="ARBA" id="ARBA00022475"/>
    </source>
</evidence>
<dbReference type="PANTHER" id="PTHR21716">
    <property type="entry name" value="TRANSMEMBRANE PROTEIN"/>
    <property type="match status" value="1"/>
</dbReference>
<evidence type="ECO:0000313" key="9">
    <source>
        <dbReference type="EMBL" id="KIN10467.1"/>
    </source>
</evidence>
<evidence type="ECO:0000256" key="6">
    <source>
        <dbReference type="ARBA" id="ARBA00022989"/>
    </source>
</evidence>
<keyword evidence="6 8" id="KW-1133">Transmembrane helix</keyword>
<comment type="similarity">
    <text evidence="2">Belongs to the autoinducer-2 exporter (AI-2E) (TC 2.A.86) family.</text>
</comment>
<dbReference type="InterPro" id="IPR002549">
    <property type="entry name" value="AI-2E-like"/>
</dbReference>
<keyword evidence="10" id="KW-1185">Reference proteome</keyword>
<proteinExistence type="inferred from homology"/>
<name>A0A0C3I810_9VIBR</name>
<dbReference type="RefSeq" id="WP_041155811.1">
    <property type="nucleotide sequence ID" value="NZ_CBCRVP010000002.1"/>
</dbReference>
<dbReference type="OrthoDB" id="106838at2"/>
<evidence type="ECO:0000256" key="3">
    <source>
        <dbReference type="ARBA" id="ARBA00022448"/>
    </source>
</evidence>
<evidence type="ECO:0000256" key="7">
    <source>
        <dbReference type="ARBA" id="ARBA00023136"/>
    </source>
</evidence>
<feature type="transmembrane region" description="Helical" evidence="8">
    <location>
        <begin position="221"/>
        <end position="243"/>
    </location>
</feature>
<reference evidence="9 10" key="1">
    <citation type="submission" date="2015-01" db="EMBL/GenBank/DDBJ databases">
        <title>Draft genome of Vibrio mytili type strain CAIM 528.</title>
        <authorList>
            <person name="Gonzalez-Castillo A."/>
            <person name="Gomez-Gil B."/>
            <person name="Enciso-Ibarra J."/>
        </authorList>
    </citation>
    <scope>NUCLEOTIDE SEQUENCE [LARGE SCALE GENOMIC DNA]</scope>
    <source>
        <strain evidence="9 10">CAIM 528</strain>
    </source>
</reference>
<keyword evidence="4" id="KW-1003">Cell membrane</keyword>
<feature type="transmembrane region" description="Helical" evidence="8">
    <location>
        <begin position="159"/>
        <end position="184"/>
    </location>
</feature>
<keyword evidence="7 8" id="KW-0472">Membrane</keyword>
<gene>
    <name evidence="9" type="ORF">SU60_12605</name>
</gene>
<dbReference type="PANTHER" id="PTHR21716:SF67">
    <property type="entry name" value="TRANSPORT PROTEIN YDIK-RELATED"/>
    <property type="match status" value="1"/>
</dbReference>
<comment type="caution">
    <text evidence="9">The sequence shown here is derived from an EMBL/GenBank/DDBJ whole genome shotgun (WGS) entry which is preliminary data.</text>
</comment>
<evidence type="ECO:0000313" key="10">
    <source>
        <dbReference type="Proteomes" id="UP000031977"/>
    </source>
</evidence>
<evidence type="ECO:0000256" key="1">
    <source>
        <dbReference type="ARBA" id="ARBA00004651"/>
    </source>
</evidence>
<feature type="transmembrane region" description="Helical" evidence="8">
    <location>
        <begin position="12"/>
        <end position="35"/>
    </location>
</feature>
<comment type="subcellular location">
    <subcellularLocation>
        <location evidence="1">Cell membrane</location>
        <topology evidence="1">Multi-pass membrane protein</topology>
    </subcellularLocation>
</comment>
<evidence type="ECO:0000256" key="5">
    <source>
        <dbReference type="ARBA" id="ARBA00022692"/>
    </source>
</evidence>
<accession>A0A0C3I810</accession>
<feature type="transmembrane region" description="Helical" evidence="8">
    <location>
        <begin position="71"/>
        <end position="97"/>
    </location>
</feature>
<dbReference type="EMBL" id="JXOK01000049">
    <property type="protein sequence ID" value="KIN10467.1"/>
    <property type="molecule type" value="Genomic_DNA"/>
</dbReference>
<dbReference type="Proteomes" id="UP000031977">
    <property type="component" value="Unassembled WGS sequence"/>
</dbReference>
<feature type="transmembrane region" description="Helical" evidence="8">
    <location>
        <begin position="317"/>
        <end position="345"/>
    </location>
</feature>
<sequence length="381" mass="40449">MNKQSERHESKLFISNMVESSIRIGLIFVLLMFTYDIIKPFIIPVIWGAIIAVALMPITQKLQRAYGGRRGLAATTIALLGIALLVTPLVMVSGSIYDGATHALEVLQSGSVKIPGPKPSVADWPLVGDKLFDTWTMFATNLEQAIQTFMPQIKSGLTALLGMVGGAIGSLLLSILSLAIAAGFMTYSESLSSGLTTIAIRTAGDNAKSWATMIAGTIKSVLLGVVGVAAIQALIIGAGFFIFGVPAAGLLTLILMILCIAQLPALLAVLPVIGYMYMTQDSSTATMFTVWAVVGALSENLLKPMLMGRGVDVPMPVILIGAIGGMLFYGIVGLFLGAVILAIWYELFVWWLNIEKAQQQEELAELQEVDDQANSGQGAGI</sequence>